<accession>A0A653CWS2</accession>
<evidence type="ECO:0000313" key="2">
    <source>
        <dbReference type="EMBL" id="VEN52202.1"/>
    </source>
</evidence>
<dbReference type="AlphaFoldDB" id="A0A653CWS2"/>
<organism evidence="2 3">
    <name type="scientific">Callosobruchus maculatus</name>
    <name type="common">Southern cowpea weevil</name>
    <name type="synonym">Pulse bruchid</name>
    <dbReference type="NCBI Taxonomy" id="64391"/>
    <lineage>
        <taxon>Eukaryota</taxon>
        <taxon>Metazoa</taxon>
        <taxon>Ecdysozoa</taxon>
        <taxon>Arthropoda</taxon>
        <taxon>Hexapoda</taxon>
        <taxon>Insecta</taxon>
        <taxon>Pterygota</taxon>
        <taxon>Neoptera</taxon>
        <taxon>Endopterygota</taxon>
        <taxon>Coleoptera</taxon>
        <taxon>Polyphaga</taxon>
        <taxon>Cucujiformia</taxon>
        <taxon>Chrysomeloidea</taxon>
        <taxon>Chrysomelidae</taxon>
        <taxon>Bruchinae</taxon>
        <taxon>Bruchini</taxon>
        <taxon>Callosobruchus</taxon>
    </lineage>
</organism>
<reference evidence="2 3" key="1">
    <citation type="submission" date="2019-01" db="EMBL/GenBank/DDBJ databases">
        <authorList>
            <person name="Sayadi A."/>
        </authorList>
    </citation>
    <scope>NUCLEOTIDE SEQUENCE [LARGE SCALE GENOMIC DNA]</scope>
</reference>
<sequence>MKTIKHLRTKDLRLKVYPYVLIKNHSSKIHQQKVADPDLEG</sequence>
<protein>
    <submittedName>
        <fullName evidence="2">Uncharacterized protein</fullName>
    </submittedName>
</protein>
<proteinExistence type="predicted"/>
<dbReference type="Proteomes" id="UP000410492">
    <property type="component" value="Unassembled WGS sequence"/>
</dbReference>
<gene>
    <name evidence="1" type="ORF">CALMAC_LOCUS11083</name>
    <name evidence="2" type="ORF">CALMAC_LOCUS12418</name>
</gene>
<dbReference type="EMBL" id="CAACVG010008545">
    <property type="protein sequence ID" value="VEN50251.1"/>
    <property type="molecule type" value="Genomic_DNA"/>
</dbReference>
<evidence type="ECO:0000313" key="1">
    <source>
        <dbReference type="EMBL" id="VEN50251.1"/>
    </source>
</evidence>
<keyword evidence="3" id="KW-1185">Reference proteome</keyword>
<name>A0A653CWS2_CALMS</name>
<evidence type="ECO:0000313" key="3">
    <source>
        <dbReference type="Proteomes" id="UP000410492"/>
    </source>
</evidence>
<dbReference type="EMBL" id="CAACVG010009129">
    <property type="protein sequence ID" value="VEN52202.1"/>
    <property type="molecule type" value="Genomic_DNA"/>
</dbReference>